<evidence type="ECO:0000313" key="2">
    <source>
        <dbReference type="Proteomes" id="UP000437562"/>
    </source>
</evidence>
<dbReference type="Proteomes" id="UP000437562">
    <property type="component" value="Unassembled WGS sequence"/>
</dbReference>
<proteinExistence type="predicted"/>
<accession>A0A654BMJ6</accession>
<dbReference type="KEGG" id="bww:bwei_1945"/>
<reference evidence="1 2" key="1">
    <citation type="submission" date="2019-10" db="EMBL/GenBank/DDBJ databases">
        <authorList>
            <person name="Karimi E."/>
        </authorList>
    </citation>
    <scope>NUCLEOTIDE SEQUENCE [LARGE SCALE GENOMIC DNA]</scope>
    <source>
        <strain evidence="1">Bacillus sp. 71</strain>
    </source>
</reference>
<protein>
    <submittedName>
        <fullName evidence="1">Uncharacterized protein</fullName>
    </submittedName>
</protein>
<organism evidence="1 2">
    <name type="scientific">Bacillus mycoides</name>
    <dbReference type="NCBI Taxonomy" id="1405"/>
    <lineage>
        <taxon>Bacteria</taxon>
        <taxon>Bacillati</taxon>
        <taxon>Bacillota</taxon>
        <taxon>Bacilli</taxon>
        <taxon>Bacillales</taxon>
        <taxon>Bacillaceae</taxon>
        <taxon>Bacillus</taxon>
        <taxon>Bacillus cereus group</taxon>
    </lineage>
</organism>
<gene>
    <name evidence="1" type="ORF">BACI71_70583</name>
</gene>
<accession>A0A0A0WQU6</accession>
<sequence>MNTNEKNTLFYNLNLHEMHANKVRSFGVPMYFLLFLGRNLYN</sequence>
<name>C2PXE6_BACMY</name>
<dbReference type="HOGENOM" id="CLU_3246816_0_0_9"/>
<dbReference type="EMBL" id="CABWMC010000032">
    <property type="protein sequence ID" value="VXC81743.1"/>
    <property type="molecule type" value="Genomic_DNA"/>
</dbReference>
<dbReference type="AlphaFoldDB" id="C2PXE6"/>
<evidence type="ECO:0000313" key="1">
    <source>
        <dbReference type="EMBL" id="VXC81743.1"/>
    </source>
</evidence>
<accession>C2PXE6</accession>